<dbReference type="Proteomes" id="UP000244005">
    <property type="component" value="Unassembled WGS sequence"/>
</dbReference>
<accession>A0A2R6WMV4</accession>
<protein>
    <submittedName>
        <fullName evidence="2">Uncharacterized protein</fullName>
    </submittedName>
</protein>
<evidence type="ECO:0000313" key="2">
    <source>
        <dbReference type="EMBL" id="PTQ35184.1"/>
    </source>
</evidence>
<keyword evidence="1" id="KW-1133">Transmembrane helix</keyword>
<name>A0A2R6WMV4_MARPO</name>
<keyword evidence="1" id="KW-0812">Transmembrane</keyword>
<keyword evidence="1" id="KW-0472">Membrane</keyword>
<feature type="transmembrane region" description="Helical" evidence="1">
    <location>
        <begin position="106"/>
        <end position="128"/>
    </location>
</feature>
<dbReference type="AlphaFoldDB" id="A0A2R6WMV4"/>
<reference evidence="3" key="1">
    <citation type="journal article" date="2017" name="Cell">
        <title>Insights into land plant evolution garnered from the Marchantia polymorpha genome.</title>
        <authorList>
            <person name="Bowman J.L."/>
            <person name="Kohchi T."/>
            <person name="Yamato K.T."/>
            <person name="Jenkins J."/>
            <person name="Shu S."/>
            <person name="Ishizaki K."/>
            <person name="Yamaoka S."/>
            <person name="Nishihama R."/>
            <person name="Nakamura Y."/>
            <person name="Berger F."/>
            <person name="Adam C."/>
            <person name="Aki S.S."/>
            <person name="Althoff F."/>
            <person name="Araki T."/>
            <person name="Arteaga-Vazquez M.A."/>
            <person name="Balasubrmanian S."/>
            <person name="Barry K."/>
            <person name="Bauer D."/>
            <person name="Boehm C.R."/>
            <person name="Briginshaw L."/>
            <person name="Caballero-Perez J."/>
            <person name="Catarino B."/>
            <person name="Chen F."/>
            <person name="Chiyoda S."/>
            <person name="Chovatia M."/>
            <person name="Davies K.M."/>
            <person name="Delmans M."/>
            <person name="Demura T."/>
            <person name="Dierschke T."/>
            <person name="Dolan L."/>
            <person name="Dorantes-Acosta A.E."/>
            <person name="Eklund D.M."/>
            <person name="Florent S.N."/>
            <person name="Flores-Sandoval E."/>
            <person name="Fujiyama A."/>
            <person name="Fukuzawa H."/>
            <person name="Galik B."/>
            <person name="Grimanelli D."/>
            <person name="Grimwood J."/>
            <person name="Grossniklaus U."/>
            <person name="Hamada T."/>
            <person name="Haseloff J."/>
            <person name="Hetherington A.J."/>
            <person name="Higo A."/>
            <person name="Hirakawa Y."/>
            <person name="Hundley H.N."/>
            <person name="Ikeda Y."/>
            <person name="Inoue K."/>
            <person name="Inoue S.I."/>
            <person name="Ishida S."/>
            <person name="Jia Q."/>
            <person name="Kakita M."/>
            <person name="Kanazawa T."/>
            <person name="Kawai Y."/>
            <person name="Kawashima T."/>
            <person name="Kennedy M."/>
            <person name="Kinose K."/>
            <person name="Kinoshita T."/>
            <person name="Kohara Y."/>
            <person name="Koide E."/>
            <person name="Komatsu K."/>
            <person name="Kopischke S."/>
            <person name="Kubo M."/>
            <person name="Kyozuka J."/>
            <person name="Lagercrantz U."/>
            <person name="Lin S.S."/>
            <person name="Lindquist E."/>
            <person name="Lipzen A.M."/>
            <person name="Lu C.W."/>
            <person name="De Luna E."/>
            <person name="Martienssen R.A."/>
            <person name="Minamino N."/>
            <person name="Mizutani M."/>
            <person name="Mizutani M."/>
            <person name="Mochizuki N."/>
            <person name="Monte I."/>
            <person name="Mosher R."/>
            <person name="Nagasaki H."/>
            <person name="Nakagami H."/>
            <person name="Naramoto S."/>
            <person name="Nishitani K."/>
            <person name="Ohtani M."/>
            <person name="Okamoto T."/>
            <person name="Okumura M."/>
            <person name="Phillips J."/>
            <person name="Pollak B."/>
            <person name="Reinders A."/>
            <person name="Rovekamp M."/>
            <person name="Sano R."/>
            <person name="Sawa S."/>
            <person name="Schmid M.W."/>
            <person name="Shirakawa M."/>
            <person name="Solano R."/>
            <person name="Spunde A."/>
            <person name="Suetsugu N."/>
            <person name="Sugano S."/>
            <person name="Sugiyama A."/>
            <person name="Sun R."/>
            <person name="Suzuki Y."/>
            <person name="Takenaka M."/>
            <person name="Takezawa D."/>
            <person name="Tomogane H."/>
            <person name="Tsuzuki M."/>
            <person name="Ueda T."/>
            <person name="Umeda M."/>
            <person name="Ward J.M."/>
            <person name="Watanabe Y."/>
            <person name="Yazaki K."/>
            <person name="Yokoyama R."/>
            <person name="Yoshitake Y."/>
            <person name="Yotsui I."/>
            <person name="Zachgo S."/>
            <person name="Schmutz J."/>
        </authorList>
    </citation>
    <scope>NUCLEOTIDE SEQUENCE [LARGE SCALE GENOMIC DNA]</scope>
    <source>
        <strain evidence="3">Tak-1</strain>
    </source>
</reference>
<proteinExistence type="predicted"/>
<keyword evidence="3" id="KW-1185">Reference proteome</keyword>
<gene>
    <name evidence="2" type="ORF">MARPO_0073s0058</name>
</gene>
<dbReference type="Gramene" id="Mp5g18840.1">
    <property type="protein sequence ID" value="Mp5g18840.1.cds"/>
    <property type="gene ID" value="Mp5g18840"/>
</dbReference>
<organism evidence="2 3">
    <name type="scientific">Marchantia polymorpha</name>
    <name type="common">Common liverwort</name>
    <name type="synonym">Marchantia aquatica</name>
    <dbReference type="NCBI Taxonomy" id="3197"/>
    <lineage>
        <taxon>Eukaryota</taxon>
        <taxon>Viridiplantae</taxon>
        <taxon>Streptophyta</taxon>
        <taxon>Embryophyta</taxon>
        <taxon>Marchantiophyta</taxon>
        <taxon>Marchantiopsida</taxon>
        <taxon>Marchantiidae</taxon>
        <taxon>Marchantiales</taxon>
        <taxon>Marchantiaceae</taxon>
        <taxon>Marchantia</taxon>
    </lineage>
</organism>
<dbReference type="EMBL" id="KZ772745">
    <property type="protein sequence ID" value="PTQ35184.1"/>
    <property type="molecule type" value="Genomic_DNA"/>
</dbReference>
<evidence type="ECO:0000256" key="1">
    <source>
        <dbReference type="SAM" id="Phobius"/>
    </source>
</evidence>
<evidence type="ECO:0000313" key="3">
    <source>
        <dbReference type="Proteomes" id="UP000244005"/>
    </source>
</evidence>
<sequence length="187" mass="21242">MIRIAANMRPSGRLRARSEERGARIMGVTNHIGLIGLCPRAFERFVLIRLGPHHDQEDSLVSTTNENRLLFLFFLRENIVWKLAPSLFHSLTLHSFLLSFFLEPLTHLICLLLLVLLPFMHASCVLFASKHPVCRPGHGWAGSGGATSLTISPCMQQMRFDQRFFIKKRSNEDEEKIPFGCIRGTCP</sequence>